<name>A0A3B7MXS1_9BACT</name>
<keyword evidence="2 5" id="KW-0472">Membrane</keyword>
<dbReference type="InterPro" id="IPR011990">
    <property type="entry name" value="TPR-like_helical_dom_sf"/>
</dbReference>
<dbReference type="GO" id="GO:0009279">
    <property type="term" value="C:cell outer membrane"/>
    <property type="evidence" value="ECO:0007669"/>
    <property type="project" value="UniProtKB-SubCell"/>
</dbReference>
<keyword evidence="4" id="KW-0802">TPR repeat</keyword>
<dbReference type="EMBL" id="CP032157">
    <property type="protein sequence ID" value="AXY77836.1"/>
    <property type="molecule type" value="Genomic_DNA"/>
</dbReference>
<gene>
    <name evidence="8" type="ORF">D3H65_29305</name>
</gene>
<dbReference type="InterPro" id="IPR011042">
    <property type="entry name" value="6-blade_b-propeller_TolB-like"/>
</dbReference>
<dbReference type="RefSeq" id="WP_119053709.1">
    <property type="nucleotide sequence ID" value="NZ_CP032157.1"/>
</dbReference>
<dbReference type="KEGG" id="pseg:D3H65_29305"/>
<dbReference type="PROSITE" id="PS50005">
    <property type="entry name" value="TPR"/>
    <property type="match status" value="1"/>
</dbReference>
<dbReference type="Gene3D" id="2.60.40.1120">
    <property type="entry name" value="Carboxypeptidase-like, regulatory domain"/>
    <property type="match status" value="1"/>
</dbReference>
<comment type="subcellular location">
    <subcellularLocation>
        <location evidence="1">Cell outer membrane</location>
    </subcellularLocation>
</comment>
<feature type="repeat" description="TPR" evidence="4">
    <location>
        <begin position="67"/>
        <end position="100"/>
    </location>
</feature>
<evidence type="ECO:0000313" key="8">
    <source>
        <dbReference type="EMBL" id="AXY77836.1"/>
    </source>
</evidence>
<evidence type="ECO:0000256" key="1">
    <source>
        <dbReference type="ARBA" id="ARBA00004442"/>
    </source>
</evidence>
<feature type="domain" description="OmpA-like" evidence="7">
    <location>
        <begin position="523"/>
        <end position="639"/>
    </location>
</feature>
<dbReference type="InterPro" id="IPR011659">
    <property type="entry name" value="WD40"/>
</dbReference>
<dbReference type="InterPro" id="IPR006665">
    <property type="entry name" value="OmpA-like"/>
</dbReference>
<sequence length="639" mass="71213">MSIKRFCTILSFLFAPALIMAQQYDPAKVSRRAVELYERAIRKAQDDDFKGGILLLKDAVKVEPRFLDAYLSIAGMYGEMKDYQGAIENYEKAKAIDAAYFQDYNLPFSINLAGKGDFTKALEAVKEFLTITNLNEKSRQAGEFRQKSYQFAIEYGKQKTLSDYKFEPQNMGDSINSVVSEYYPALTIDGNELIITRRIKNYNEDFFGSTRVDGKWSKARPLEGNINTDANEGAQSISQDGQWLIFTGCNFPDGYGSCDLYISYLTMDGWSAPVNLGNKVNSDGWDSAPTLSPDKRDLYFASKRNDGYGGSDIYVSHYLPSGQWTEAENLGPEVNTAGDESCPFIHADNQTLYFTSNGHLGYGGDDLFMIKKGSKGTWGKAINLGYPINTIENEGSLIIAADGKTAYYASDRSDSKGGLDIYTFELRNDIRPDRTLWVKGKVFDKKTTKGLPSAIELTDLATQEVMSKVQTDETGNYLVTLPVGKDYAFNVNRKGYLFFSDNFSLSQKVPDSTYHIDIPLQPLEANASIVLKNIFFDSKQFDLKPASTSELDKLFLLLRDNPTIKIQIGGHTDNVGKPEDNLVLSNNRAQAVVKYLVGKGINAQRLSFKGFGATVPVADNATEEGRAQNRRTEMKVISH</sequence>
<dbReference type="Pfam" id="PF07676">
    <property type="entry name" value="PD40"/>
    <property type="match status" value="4"/>
</dbReference>
<evidence type="ECO:0000256" key="6">
    <source>
        <dbReference type="SAM" id="SignalP"/>
    </source>
</evidence>
<protein>
    <submittedName>
        <fullName evidence="8">Flagellar motor protein MotB</fullName>
    </submittedName>
</protein>
<evidence type="ECO:0000313" key="9">
    <source>
        <dbReference type="Proteomes" id="UP000263900"/>
    </source>
</evidence>
<feature type="signal peptide" evidence="6">
    <location>
        <begin position="1"/>
        <end position="21"/>
    </location>
</feature>
<dbReference type="Gene3D" id="1.25.40.10">
    <property type="entry name" value="Tetratricopeptide repeat domain"/>
    <property type="match status" value="1"/>
</dbReference>
<evidence type="ECO:0000256" key="3">
    <source>
        <dbReference type="ARBA" id="ARBA00023237"/>
    </source>
</evidence>
<evidence type="ECO:0000259" key="7">
    <source>
        <dbReference type="PROSITE" id="PS51123"/>
    </source>
</evidence>
<keyword evidence="8" id="KW-0282">Flagellum</keyword>
<dbReference type="Gene3D" id="3.30.1330.60">
    <property type="entry name" value="OmpA-like domain"/>
    <property type="match status" value="1"/>
</dbReference>
<dbReference type="Proteomes" id="UP000263900">
    <property type="component" value="Chromosome"/>
</dbReference>
<dbReference type="PANTHER" id="PTHR30329:SF21">
    <property type="entry name" value="LIPOPROTEIN YIAD-RELATED"/>
    <property type="match status" value="1"/>
</dbReference>
<dbReference type="OrthoDB" id="9809364at2"/>
<dbReference type="InterPro" id="IPR050330">
    <property type="entry name" value="Bact_OuterMem_StrucFunc"/>
</dbReference>
<keyword evidence="6" id="KW-0732">Signal</keyword>
<keyword evidence="8" id="KW-0969">Cilium</keyword>
<dbReference type="InterPro" id="IPR008969">
    <property type="entry name" value="CarboxyPept-like_regulatory"/>
</dbReference>
<dbReference type="SUPFAM" id="SSF49464">
    <property type="entry name" value="Carboxypeptidase regulatory domain-like"/>
    <property type="match status" value="1"/>
</dbReference>
<reference evidence="8 9" key="1">
    <citation type="submission" date="2018-09" db="EMBL/GenBank/DDBJ databases">
        <title>Genome sequencing of strain 6GH32-13.</title>
        <authorList>
            <person name="Weon H.-Y."/>
            <person name="Heo J."/>
            <person name="Kwon S.-W."/>
        </authorList>
    </citation>
    <scope>NUCLEOTIDE SEQUENCE [LARGE SCALE GENOMIC DNA]</scope>
    <source>
        <strain evidence="8 9">5GH32-13</strain>
    </source>
</reference>
<keyword evidence="9" id="KW-1185">Reference proteome</keyword>
<dbReference type="InterPro" id="IPR006664">
    <property type="entry name" value="OMP_bac"/>
</dbReference>
<organism evidence="8 9">
    <name type="scientific">Paraflavitalea soli</name>
    <dbReference type="NCBI Taxonomy" id="2315862"/>
    <lineage>
        <taxon>Bacteria</taxon>
        <taxon>Pseudomonadati</taxon>
        <taxon>Bacteroidota</taxon>
        <taxon>Chitinophagia</taxon>
        <taxon>Chitinophagales</taxon>
        <taxon>Chitinophagaceae</taxon>
        <taxon>Paraflavitalea</taxon>
    </lineage>
</organism>
<evidence type="ECO:0000256" key="4">
    <source>
        <dbReference type="PROSITE-ProRule" id="PRU00339"/>
    </source>
</evidence>
<dbReference type="AlphaFoldDB" id="A0A3B7MXS1"/>
<dbReference type="SUPFAM" id="SSF82171">
    <property type="entry name" value="DPP6 N-terminal domain-like"/>
    <property type="match status" value="1"/>
</dbReference>
<dbReference type="InterPro" id="IPR036737">
    <property type="entry name" value="OmpA-like_sf"/>
</dbReference>
<dbReference type="PRINTS" id="PR01021">
    <property type="entry name" value="OMPADOMAIN"/>
</dbReference>
<dbReference type="SUPFAM" id="SSF103088">
    <property type="entry name" value="OmpA-like"/>
    <property type="match status" value="1"/>
</dbReference>
<accession>A0A3B7MXS1</accession>
<dbReference type="Gene3D" id="2.120.10.30">
    <property type="entry name" value="TolB, C-terminal domain"/>
    <property type="match status" value="1"/>
</dbReference>
<proteinExistence type="predicted"/>
<dbReference type="SUPFAM" id="SSF48452">
    <property type="entry name" value="TPR-like"/>
    <property type="match status" value="1"/>
</dbReference>
<dbReference type="CDD" id="cd07185">
    <property type="entry name" value="OmpA_C-like"/>
    <property type="match status" value="1"/>
</dbReference>
<evidence type="ECO:0000256" key="2">
    <source>
        <dbReference type="ARBA" id="ARBA00023136"/>
    </source>
</evidence>
<dbReference type="PANTHER" id="PTHR30329">
    <property type="entry name" value="STATOR ELEMENT OF FLAGELLAR MOTOR COMPLEX"/>
    <property type="match status" value="1"/>
</dbReference>
<keyword evidence="3" id="KW-0998">Cell outer membrane</keyword>
<dbReference type="InterPro" id="IPR019734">
    <property type="entry name" value="TPR_rpt"/>
</dbReference>
<keyword evidence="8" id="KW-0966">Cell projection</keyword>
<dbReference type="PROSITE" id="PS51123">
    <property type="entry name" value="OMPA_2"/>
    <property type="match status" value="1"/>
</dbReference>
<feature type="chain" id="PRO_5017570839" evidence="6">
    <location>
        <begin position="22"/>
        <end position="639"/>
    </location>
</feature>
<dbReference type="Pfam" id="PF00691">
    <property type="entry name" value="OmpA"/>
    <property type="match status" value="1"/>
</dbReference>
<evidence type="ECO:0000256" key="5">
    <source>
        <dbReference type="PROSITE-ProRule" id="PRU00473"/>
    </source>
</evidence>